<organism evidence="1 2">
    <name type="scientific">Trichonephila clavipes</name>
    <name type="common">Golden silk orbweaver</name>
    <name type="synonym">Nephila clavipes</name>
    <dbReference type="NCBI Taxonomy" id="2585209"/>
    <lineage>
        <taxon>Eukaryota</taxon>
        <taxon>Metazoa</taxon>
        <taxon>Ecdysozoa</taxon>
        <taxon>Arthropoda</taxon>
        <taxon>Chelicerata</taxon>
        <taxon>Arachnida</taxon>
        <taxon>Araneae</taxon>
        <taxon>Araneomorphae</taxon>
        <taxon>Entelegynae</taxon>
        <taxon>Araneoidea</taxon>
        <taxon>Nephilidae</taxon>
        <taxon>Trichonephila</taxon>
    </lineage>
</organism>
<evidence type="ECO:0000313" key="1">
    <source>
        <dbReference type="EMBL" id="GFX96061.1"/>
    </source>
</evidence>
<gene>
    <name evidence="1" type="ORF">TNCV_2289511</name>
</gene>
<dbReference type="EMBL" id="BMAU01021190">
    <property type="protein sequence ID" value="GFX96061.1"/>
    <property type="molecule type" value="Genomic_DNA"/>
</dbReference>
<keyword evidence="2" id="KW-1185">Reference proteome</keyword>
<name>A0A8X6UX26_TRICX</name>
<reference evidence="1" key="1">
    <citation type="submission" date="2020-08" db="EMBL/GenBank/DDBJ databases">
        <title>Multicomponent nature underlies the extraordinary mechanical properties of spider dragline silk.</title>
        <authorList>
            <person name="Kono N."/>
            <person name="Nakamura H."/>
            <person name="Mori M."/>
            <person name="Yoshida Y."/>
            <person name="Ohtoshi R."/>
            <person name="Malay A.D."/>
            <person name="Moran D.A.P."/>
            <person name="Tomita M."/>
            <person name="Numata K."/>
            <person name="Arakawa K."/>
        </authorList>
    </citation>
    <scope>NUCLEOTIDE SEQUENCE</scope>
</reference>
<proteinExistence type="predicted"/>
<protein>
    <submittedName>
        <fullName evidence="1">Uncharacterized protein</fullName>
    </submittedName>
</protein>
<accession>A0A8X6UX26</accession>
<dbReference type="AlphaFoldDB" id="A0A8X6UX26"/>
<comment type="caution">
    <text evidence="1">The sequence shown here is derived from an EMBL/GenBank/DDBJ whole genome shotgun (WGS) entry which is preliminary data.</text>
</comment>
<dbReference type="Proteomes" id="UP000887159">
    <property type="component" value="Unassembled WGS sequence"/>
</dbReference>
<sequence>MGGSRTPVYVFDASTINSQSYWNEILEAHPVSIRPPELLALPEMTELPERDIFTEERNYSLDQLAHDLAAVCGRISRTRIVDEFDEGIDISRIVQPLRSPDLNPMEHINDGLGKFGSQCRSLPTPNKSIVPLLEV</sequence>
<evidence type="ECO:0000313" key="2">
    <source>
        <dbReference type="Proteomes" id="UP000887159"/>
    </source>
</evidence>